<proteinExistence type="predicted"/>
<sequence>MITFIIISVFLLQSCYCGSSGSSQECKKEQTFIGKFWSLVESLISLICFVNGIWNTINEWRIVFYNTTTAVQSSKSS</sequence>
<dbReference type="AlphaFoldDB" id="A0AA85G7U6"/>
<dbReference type="Proteomes" id="UP000050792">
    <property type="component" value="Unassembled WGS sequence"/>
</dbReference>
<feature type="signal peptide" evidence="1">
    <location>
        <begin position="1"/>
        <end position="17"/>
    </location>
</feature>
<name>A0AA85G7U6_9TREM</name>
<keyword evidence="1" id="KW-0732">Signal</keyword>
<dbReference type="WBParaSite" id="SRDH1_82480.1">
    <property type="protein sequence ID" value="SRDH1_82480.1"/>
    <property type="gene ID" value="SRDH1_82480"/>
</dbReference>
<keyword evidence="2" id="KW-1185">Reference proteome</keyword>
<feature type="chain" id="PRO_5041646446" evidence="1">
    <location>
        <begin position="18"/>
        <end position="77"/>
    </location>
</feature>
<evidence type="ECO:0000256" key="1">
    <source>
        <dbReference type="SAM" id="SignalP"/>
    </source>
</evidence>
<accession>A0AA85G7U6</accession>
<protein>
    <submittedName>
        <fullName evidence="3">Uncharacterized protein</fullName>
    </submittedName>
</protein>
<reference evidence="3" key="2">
    <citation type="submission" date="2023-11" db="UniProtKB">
        <authorList>
            <consortium name="WormBaseParasite"/>
        </authorList>
    </citation>
    <scope>IDENTIFICATION</scope>
</reference>
<evidence type="ECO:0000313" key="3">
    <source>
        <dbReference type="WBParaSite" id="SRDH1_82480.1"/>
    </source>
</evidence>
<organism evidence="2 3">
    <name type="scientific">Schistosoma rodhaini</name>
    <dbReference type="NCBI Taxonomy" id="6188"/>
    <lineage>
        <taxon>Eukaryota</taxon>
        <taxon>Metazoa</taxon>
        <taxon>Spiralia</taxon>
        <taxon>Lophotrochozoa</taxon>
        <taxon>Platyhelminthes</taxon>
        <taxon>Trematoda</taxon>
        <taxon>Digenea</taxon>
        <taxon>Strigeidida</taxon>
        <taxon>Schistosomatoidea</taxon>
        <taxon>Schistosomatidae</taxon>
        <taxon>Schistosoma</taxon>
    </lineage>
</organism>
<reference evidence="2" key="1">
    <citation type="submission" date="2022-06" db="EMBL/GenBank/DDBJ databases">
        <authorList>
            <person name="Berger JAMES D."/>
            <person name="Berger JAMES D."/>
        </authorList>
    </citation>
    <scope>NUCLEOTIDE SEQUENCE [LARGE SCALE GENOMIC DNA]</scope>
</reference>
<evidence type="ECO:0000313" key="2">
    <source>
        <dbReference type="Proteomes" id="UP000050792"/>
    </source>
</evidence>